<dbReference type="GeneID" id="40305834"/>
<dbReference type="EMBL" id="NWUJ01000001">
    <property type="protein sequence ID" value="PFH38430.1"/>
    <property type="molecule type" value="Genomic_DNA"/>
</dbReference>
<name>A0A2A9MQP5_BESBE</name>
<feature type="region of interest" description="Disordered" evidence="1">
    <location>
        <begin position="138"/>
        <end position="223"/>
    </location>
</feature>
<evidence type="ECO:0000256" key="1">
    <source>
        <dbReference type="SAM" id="MobiDB-lite"/>
    </source>
</evidence>
<feature type="compositionally biased region" description="Low complexity" evidence="1">
    <location>
        <begin position="187"/>
        <end position="205"/>
    </location>
</feature>
<keyword evidence="2" id="KW-0812">Transmembrane</keyword>
<dbReference type="VEuPathDB" id="ToxoDB:BESB_007720"/>
<evidence type="ECO:0000313" key="5">
    <source>
        <dbReference type="Proteomes" id="UP000224006"/>
    </source>
</evidence>
<evidence type="ECO:0000313" key="4">
    <source>
        <dbReference type="EMBL" id="PFH38430.1"/>
    </source>
</evidence>
<dbReference type="Proteomes" id="UP000224006">
    <property type="component" value="Chromosome I"/>
</dbReference>
<feature type="chain" id="PRO_5012473601" evidence="3">
    <location>
        <begin position="24"/>
        <end position="223"/>
    </location>
</feature>
<evidence type="ECO:0000256" key="2">
    <source>
        <dbReference type="SAM" id="Phobius"/>
    </source>
</evidence>
<feature type="compositionally biased region" description="Low complexity" evidence="1">
    <location>
        <begin position="152"/>
        <end position="166"/>
    </location>
</feature>
<sequence length="223" mass="23636">MATVKPVTVLFLSVAILPTTAFAVEPSAADRLRSIENEASAVLSGGLPSTAAESDVPDPEVYEDNPTFIALRSIEEPMTNVRPRTKPAQKKKIFDMALGAALYLLLAFGGVFALHNMNRQAPAVSRAAPAATLEALEESFSAPEESGDMPEESPAAPEESLEAPAATREALEESFSAPEESGDMPEEFPAAPEESPEAPAAAPEAPLEDFGDFRLTTEVTMYV</sequence>
<keyword evidence="5" id="KW-1185">Reference proteome</keyword>
<keyword evidence="2" id="KW-0472">Membrane</keyword>
<feature type="transmembrane region" description="Helical" evidence="2">
    <location>
        <begin position="93"/>
        <end position="114"/>
    </location>
</feature>
<protein>
    <submittedName>
        <fullName evidence="4">Dense granule protein GRA11</fullName>
    </submittedName>
</protein>
<accession>A0A2A9MQP5</accession>
<feature type="signal peptide" evidence="3">
    <location>
        <begin position="1"/>
        <end position="23"/>
    </location>
</feature>
<keyword evidence="3" id="KW-0732">Signal</keyword>
<keyword evidence="2" id="KW-1133">Transmembrane helix</keyword>
<comment type="caution">
    <text evidence="4">The sequence shown here is derived from an EMBL/GenBank/DDBJ whole genome shotgun (WGS) entry which is preliminary data.</text>
</comment>
<gene>
    <name evidence="4" type="ORF">BESB_007720</name>
</gene>
<reference evidence="4 5" key="1">
    <citation type="submission" date="2017-09" db="EMBL/GenBank/DDBJ databases">
        <title>Genome sequencing of Besnoitia besnoiti strain Bb-Ger1.</title>
        <authorList>
            <person name="Schares G."/>
            <person name="Venepally P."/>
            <person name="Lorenzi H.A."/>
        </authorList>
    </citation>
    <scope>NUCLEOTIDE SEQUENCE [LARGE SCALE GENOMIC DNA]</scope>
    <source>
        <strain evidence="4 5">Bb-Ger1</strain>
    </source>
</reference>
<dbReference type="RefSeq" id="XP_029222439.1">
    <property type="nucleotide sequence ID" value="XM_029359526.1"/>
</dbReference>
<dbReference type="AlphaFoldDB" id="A0A2A9MQP5"/>
<proteinExistence type="predicted"/>
<organism evidence="4 5">
    <name type="scientific">Besnoitia besnoiti</name>
    <name type="common">Apicomplexan protozoan</name>
    <dbReference type="NCBI Taxonomy" id="94643"/>
    <lineage>
        <taxon>Eukaryota</taxon>
        <taxon>Sar</taxon>
        <taxon>Alveolata</taxon>
        <taxon>Apicomplexa</taxon>
        <taxon>Conoidasida</taxon>
        <taxon>Coccidia</taxon>
        <taxon>Eucoccidiorida</taxon>
        <taxon>Eimeriorina</taxon>
        <taxon>Sarcocystidae</taxon>
        <taxon>Besnoitia</taxon>
    </lineage>
</organism>
<dbReference type="KEGG" id="bbes:BESB_007720"/>
<evidence type="ECO:0000256" key="3">
    <source>
        <dbReference type="SAM" id="SignalP"/>
    </source>
</evidence>